<dbReference type="SUPFAM" id="SSF52980">
    <property type="entry name" value="Restriction endonuclease-like"/>
    <property type="match status" value="1"/>
</dbReference>
<name>A0A2T6BEG3_9RHOB</name>
<dbReference type="InterPro" id="IPR011856">
    <property type="entry name" value="tRNA_endonuc-like_dom_sf"/>
</dbReference>
<dbReference type="Pfam" id="PF02021">
    <property type="entry name" value="UPF0102"/>
    <property type="match status" value="1"/>
</dbReference>
<dbReference type="EMBL" id="QBKS01000002">
    <property type="protein sequence ID" value="PTX54446.1"/>
    <property type="molecule type" value="Genomic_DNA"/>
</dbReference>
<keyword evidence="3" id="KW-0255">Endonuclease</keyword>
<comment type="caution">
    <text evidence="3">The sequence shown here is derived from an EMBL/GenBank/DDBJ whole genome shotgun (WGS) entry which is preliminary data.</text>
</comment>
<accession>A0A2T6BEG3</accession>
<dbReference type="GO" id="GO:0003676">
    <property type="term" value="F:nucleic acid binding"/>
    <property type="evidence" value="ECO:0007669"/>
    <property type="project" value="InterPro"/>
</dbReference>
<dbReference type="PANTHER" id="PTHR34039">
    <property type="entry name" value="UPF0102 PROTEIN YRAN"/>
    <property type="match status" value="1"/>
</dbReference>
<evidence type="ECO:0000313" key="3">
    <source>
        <dbReference type="EMBL" id="PTX54446.1"/>
    </source>
</evidence>
<comment type="similarity">
    <text evidence="1 2">Belongs to the UPF0102 family.</text>
</comment>
<protein>
    <recommendedName>
        <fullName evidence="2">UPF0102 protein C8N43_3261</fullName>
    </recommendedName>
</protein>
<dbReference type="AlphaFoldDB" id="A0A2T6BEG3"/>
<evidence type="ECO:0000256" key="1">
    <source>
        <dbReference type="ARBA" id="ARBA00006738"/>
    </source>
</evidence>
<keyword evidence="3" id="KW-0378">Hydrolase</keyword>
<organism evidence="3 4">
    <name type="scientific">Litoreibacter ponti</name>
    <dbReference type="NCBI Taxonomy" id="1510457"/>
    <lineage>
        <taxon>Bacteria</taxon>
        <taxon>Pseudomonadati</taxon>
        <taxon>Pseudomonadota</taxon>
        <taxon>Alphaproteobacteria</taxon>
        <taxon>Rhodobacterales</taxon>
        <taxon>Roseobacteraceae</taxon>
        <taxon>Litoreibacter</taxon>
    </lineage>
</organism>
<dbReference type="GO" id="GO:0004519">
    <property type="term" value="F:endonuclease activity"/>
    <property type="evidence" value="ECO:0007669"/>
    <property type="project" value="UniProtKB-KW"/>
</dbReference>
<proteinExistence type="inferred from homology"/>
<dbReference type="PANTHER" id="PTHR34039:SF1">
    <property type="entry name" value="UPF0102 PROTEIN YRAN"/>
    <property type="match status" value="1"/>
</dbReference>
<evidence type="ECO:0000313" key="4">
    <source>
        <dbReference type="Proteomes" id="UP000243978"/>
    </source>
</evidence>
<reference evidence="3 4" key="1">
    <citation type="submission" date="2018-04" db="EMBL/GenBank/DDBJ databases">
        <title>Genomic Encyclopedia of Archaeal and Bacterial Type Strains, Phase II (KMG-II): from individual species to whole genera.</title>
        <authorList>
            <person name="Goeker M."/>
        </authorList>
    </citation>
    <scope>NUCLEOTIDE SEQUENCE [LARGE SCALE GENOMIC DNA]</scope>
    <source>
        <strain evidence="3 4">DSM 100977</strain>
    </source>
</reference>
<dbReference type="Gene3D" id="3.40.1350.10">
    <property type="match status" value="1"/>
</dbReference>
<sequence>MSRGAVNYHAGLEAERSVARRYLRAGYTFAAHRFRAGRGEIDLIMRRGAEVIFIEVKKSVSHAQAASALGPRQIARIFETATRFVSGEPKGQDTDMRFDVALVDAHGEIEVLENALIA</sequence>
<dbReference type="HAMAP" id="MF_00048">
    <property type="entry name" value="UPF0102"/>
    <property type="match status" value="1"/>
</dbReference>
<dbReference type="OrthoDB" id="9812968at2"/>
<keyword evidence="3" id="KW-0540">Nuclease</keyword>
<dbReference type="RefSeq" id="WP_107846777.1">
    <property type="nucleotide sequence ID" value="NZ_QBKS01000002.1"/>
</dbReference>
<dbReference type="Proteomes" id="UP000243978">
    <property type="component" value="Unassembled WGS sequence"/>
</dbReference>
<dbReference type="InterPro" id="IPR011335">
    <property type="entry name" value="Restrct_endonuc-II-like"/>
</dbReference>
<gene>
    <name evidence="3" type="ORF">C8N43_3261</name>
</gene>
<dbReference type="InterPro" id="IPR003509">
    <property type="entry name" value="UPF0102_YraN-like"/>
</dbReference>
<evidence type="ECO:0000256" key="2">
    <source>
        <dbReference type="HAMAP-Rule" id="MF_00048"/>
    </source>
</evidence>
<keyword evidence="4" id="KW-1185">Reference proteome</keyword>